<dbReference type="RefSeq" id="WP_320686553.1">
    <property type="nucleotide sequence ID" value="NZ_JAXBLV010000144.1"/>
</dbReference>
<name>A0ABU5EY57_9BACT</name>
<gene>
    <name evidence="2" type="ORF">R5W23_001040</name>
</gene>
<dbReference type="EMBL" id="JAXBLV010000144">
    <property type="protein sequence ID" value="MDY3559868.1"/>
    <property type="molecule type" value="Genomic_DNA"/>
</dbReference>
<evidence type="ECO:0000256" key="1">
    <source>
        <dbReference type="SAM" id="MobiDB-lite"/>
    </source>
</evidence>
<reference evidence="3" key="1">
    <citation type="journal article" date="2023" name="Mar. Drugs">
        <title>Gemmata algarum, a Novel Planctomycete Isolated from an Algal Mat, Displays Antimicrobial Activity.</title>
        <authorList>
            <person name="Kumar G."/>
            <person name="Kallscheuer N."/>
            <person name="Kashif M."/>
            <person name="Ahamad S."/>
            <person name="Jagadeeshwari U."/>
            <person name="Pannikurungottu S."/>
            <person name="Haufschild T."/>
            <person name="Kabuu M."/>
            <person name="Sasikala C."/>
            <person name="Jogler C."/>
            <person name="Ramana C."/>
        </authorList>
    </citation>
    <scope>NUCLEOTIDE SEQUENCE [LARGE SCALE GENOMIC DNA]</scope>
    <source>
        <strain evidence="3">JC673</strain>
    </source>
</reference>
<accession>A0ABU5EY57</accession>
<comment type="caution">
    <text evidence="2">The sequence shown here is derived from an EMBL/GenBank/DDBJ whole genome shotgun (WGS) entry which is preliminary data.</text>
</comment>
<protein>
    <submittedName>
        <fullName evidence="2">Uncharacterized protein</fullName>
    </submittedName>
</protein>
<evidence type="ECO:0000313" key="3">
    <source>
        <dbReference type="Proteomes" id="UP001272242"/>
    </source>
</evidence>
<sequence length="136" mass="14661">MLQVTWSRRAINQLAVIWMNATDQNAVAAASQAIDTALANDPENEGESAEQSSRDVRLPARGTVSRVPQREARSSAGVLADSSSLSEPVTVYPRGLLLLGRDGGRSSPASRSHLNVLMLRFRATLTMGTERPFAVK</sequence>
<feature type="region of interest" description="Disordered" evidence="1">
    <location>
        <begin position="37"/>
        <end position="80"/>
    </location>
</feature>
<evidence type="ECO:0000313" key="2">
    <source>
        <dbReference type="EMBL" id="MDY3559868.1"/>
    </source>
</evidence>
<proteinExistence type="predicted"/>
<dbReference type="Proteomes" id="UP001272242">
    <property type="component" value="Unassembled WGS sequence"/>
</dbReference>
<organism evidence="2 3">
    <name type="scientific">Gemmata algarum</name>
    <dbReference type="NCBI Taxonomy" id="2975278"/>
    <lineage>
        <taxon>Bacteria</taxon>
        <taxon>Pseudomonadati</taxon>
        <taxon>Planctomycetota</taxon>
        <taxon>Planctomycetia</taxon>
        <taxon>Gemmatales</taxon>
        <taxon>Gemmataceae</taxon>
        <taxon>Gemmata</taxon>
    </lineage>
</organism>
<keyword evidence="3" id="KW-1185">Reference proteome</keyword>